<dbReference type="Proteomes" id="UP000289152">
    <property type="component" value="Unassembled WGS sequence"/>
</dbReference>
<evidence type="ECO:0000313" key="3">
    <source>
        <dbReference type="EMBL" id="RXK35581.1"/>
    </source>
</evidence>
<reference evidence="3 4" key="1">
    <citation type="submission" date="2016-06" db="EMBL/GenBank/DDBJ databases">
        <title>Evolution of pathogenesis and genome organization in the Tremellales.</title>
        <authorList>
            <person name="Cuomo C."/>
            <person name="Litvintseva A."/>
            <person name="Heitman J."/>
            <person name="Chen Y."/>
            <person name="Sun S."/>
            <person name="Springer D."/>
            <person name="Dromer F."/>
            <person name="Young S."/>
            <person name="Zeng Q."/>
            <person name="Chapman S."/>
            <person name="Gujja S."/>
            <person name="Saif S."/>
            <person name="Birren B."/>
        </authorList>
    </citation>
    <scope>NUCLEOTIDE SEQUENCE [LARGE SCALE GENOMIC DNA]</scope>
    <source>
        <strain evidence="3 4">ATCC 28783</strain>
    </source>
</reference>
<dbReference type="AlphaFoldDB" id="A0A4Q1BFU2"/>
<feature type="transmembrane region" description="Helical" evidence="2">
    <location>
        <begin position="398"/>
        <end position="414"/>
    </location>
</feature>
<keyword evidence="4" id="KW-1185">Reference proteome</keyword>
<dbReference type="GO" id="GO:0016255">
    <property type="term" value="P:attachment of GPI anchor to protein"/>
    <property type="evidence" value="ECO:0007669"/>
    <property type="project" value="TreeGrafter"/>
</dbReference>
<sequence length="601" mass="68825">MSLFQRLIRLRRGTPHLTEINYTPEHAALAKTIVRRRKIFRALSSRVPLIRLILAAVGVLWILALPYEGLWKRTYVDENALQPGQVNTYWDWGDVHRADIYLGELERLRDENATFAQYSEYFMSTLSSSGLHTSSLPTSTYSLLSPPRSSGLETILLSAPLISHLQTPNLRGISILLSLAHFLRGQPHWAFDFLFIFPSGHMEGLEDFMKSYDLLFPGRIWTSLNIDYPGHSFSHLGIFYEGINGRLPNQDLINTVQHIARWTGGVPMRVHDVVDEADGIWEKWKLGFKGLWEHGKFTALGRASGAHGVLARHRIDALTLYCPPSSLPHGFHTLGKIIESTLRSLSNLLERPHASYFFYLIPRPSYFIPVGNYLPSIVLLGASLTIGGLSCHRPLEGFLWLIIPHLIGLISWMIELPEFSLIALFIPRPGITTILSLPISFIHIRTSTHTLEVEKDEDDNFKSEEFKGKKENTKRNLDSKIEEKGEDKEGRMRRMEVLNEERKSMENMSLLLYGALIPTLGMVNFPQSVLLTLLVYINLVPRGWVRLMLLGFNPAWVRMFLRYGIDLKDEWERYGNITWVGVYMVWIPLWCCSAMLRETLF</sequence>
<dbReference type="Pfam" id="PF04114">
    <property type="entry name" value="Gaa1"/>
    <property type="match status" value="1"/>
</dbReference>
<dbReference type="InterPro" id="IPR007246">
    <property type="entry name" value="Gaa1"/>
</dbReference>
<dbReference type="STRING" id="5217.A0A4Q1BFU2"/>
<feature type="transmembrane region" description="Helical" evidence="2">
    <location>
        <begin position="510"/>
        <end position="537"/>
    </location>
</feature>
<accession>A0A4Q1BFU2</accession>
<name>A0A4Q1BFU2_TREME</name>
<evidence type="ECO:0008006" key="5">
    <source>
        <dbReference type="Google" id="ProtNLM"/>
    </source>
</evidence>
<protein>
    <recommendedName>
        <fullName evidence="5">Glycosylphosphatidylinositol transamidase</fullName>
    </recommendedName>
</protein>
<dbReference type="PANTHER" id="PTHR13304">
    <property type="entry name" value="GLYCOSYLPHOSPHATIDYLINOSITOL ANCHOR ATTACHMENT 1 PROTEIN"/>
    <property type="match status" value="1"/>
</dbReference>
<organism evidence="3 4">
    <name type="scientific">Tremella mesenterica</name>
    <name type="common">Jelly fungus</name>
    <dbReference type="NCBI Taxonomy" id="5217"/>
    <lineage>
        <taxon>Eukaryota</taxon>
        <taxon>Fungi</taxon>
        <taxon>Dikarya</taxon>
        <taxon>Basidiomycota</taxon>
        <taxon>Agaricomycotina</taxon>
        <taxon>Tremellomycetes</taxon>
        <taxon>Tremellales</taxon>
        <taxon>Tremellaceae</taxon>
        <taxon>Tremella</taxon>
    </lineage>
</organism>
<proteinExistence type="predicted"/>
<dbReference type="VEuPathDB" id="FungiDB:TREMEDRAFT_70378"/>
<feature type="transmembrane region" description="Helical" evidence="2">
    <location>
        <begin position="373"/>
        <end position="391"/>
    </location>
</feature>
<dbReference type="EMBL" id="SDIL01000130">
    <property type="protein sequence ID" value="RXK35581.1"/>
    <property type="molecule type" value="Genomic_DNA"/>
</dbReference>
<dbReference type="GO" id="GO:0042765">
    <property type="term" value="C:GPI-anchor transamidase complex"/>
    <property type="evidence" value="ECO:0007669"/>
    <property type="project" value="InterPro"/>
</dbReference>
<keyword evidence="2" id="KW-0812">Transmembrane</keyword>
<comment type="caution">
    <text evidence="3">The sequence shown here is derived from an EMBL/GenBank/DDBJ whole genome shotgun (WGS) entry which is preliminary data.</text>
</comment>
<evidence type="ECO:0000256" key="2">
    <source>
        <dbReference type="SAM" id="Phobius"/>
    </source>
</evidence>
<feature type="transmembrane region" description="Helical" evidence="2">
    <location>
        <begin position="420"/>
        <end position="442"/>
    </location>
</feature>
<evidence type="ECO:0000256" key="1">
    <source>
        <dbReference type="SAM" id="MobiDB-lite"/>
    </source>
</evidence>
<feature type="region of interest" description="Disordered" evidence="1">
    <location>
        <begin position="462"/>
        <end position="485"/>
    </location>
</feature>
<dbReference type="FunCoup" id="A0A4Q1BFU2">
    <property type="interactions" value="233"/>
</dbReference>
<dbReference type="InParanoid" id="A0A4Q1BFU2"/>
<dbReference type="OrthoDB" id="445301at2759"/>
<keyword evidence="2" id="KW-0472">Membrane</keyword>
<feature type="transmembrane region" description="Helical" evidence="2">
    <location>
        <begin position="577"/>
        <end position="596"/>
    </location>
</feature>
<feature type="transmembrane region" description="Helical" evidence="2">
    <location>
        <begin position="47"/>
        <end position="67"/>
    </location>
</feature>
<feature type="transmembrane region" description="Helical" evidence="2">
    <location>
        <begin position="543"/>
        <end position="565"/>
    </location>
</feature>
<dbReference type="PANTHER" id="PTHR13304:SF0">
    <property type="entry name" value="GLYCOSYLPHOSPHATIDYLINOSITOL ANCHOR ATTACHMENT 1 PROTEIN"/>
    <property type="match status" value="1"/>
</dbReference>
<evidence type="ECO:0000313" key="4">
    <source>
        <dbReference type="Proteomes" id="UP000289152"/>
    </source>
</evidence>
<gene>
    <name evidence="3" type="ORF">M231_07166</name>
</gene>
<keyword evidence="2" id="KW-1133">Transmembrane helix</keyword>